<dbReference type="InterPro" id="IPR011009">
    <property type="entry name" value="Kinase-like_dom_sf"/>
</dbReference>
<keyword evidence="2 13" id="KW-0723">Serine/threonine-protein kinase</keyword>
<name>A0ABD2Y646_9GENT</name>
<keyword evidence="8 12" id="KW-0067">ATP-binding</keyword>
<evidence type="ECO:0000256" key="12">
    <source>
        <dbReference type="PROSITE-ProRule" id="PRU10141"/>
    </source>
</evidence>
<evidence type="ECO:0000313" key="17">
    <source>
        <dbReference type="Proteomes" id="UP001630127"/>
    </source>
</evidence>
<feature type="domain" description="Protein kinase" evidence="15">
    <location>
        <begin position="86"/>
        <end position="365"/>
    </location>
</feature>
<dbReference type="Gene3D" id="3.30.200.20">
    <property type="entry name" value="Phosphorylase Kinase, domain 1"/>
    <property type="match status" value="1"/>
</dbReference>
<evidence type="ECO:0000256" key="7">
    <source>
        <dbReference type="ARBA" id="ARBA00022777"/>
    </source>
</evidence>
<keyword evidence="10 14" id="KW-0472">Membrane</keyword>
<dbReference type="PROSITE" id="PS00107">
    <property type="entry name" value="PROTEIN_KINASE_ATP"/>
    <property type="match status" value="1"/>
</dbReference>
<evidence type="ECO:0000256" key="2">
    <source>
        <dbReference type="ARBA" id="ARBA00022527"/>
    </source>
</evidence>
<evidence type="ECO:0000256" key="8">
    <source>
        <dbReference type="ARBA" id="ARBA00022840"/>
    </source>
</evidence>
<evidence type="ECO:0000256" key="14">
    <source>
        <dbReference type="SAM" id="Phobius"/>
    </source>
</evidence>
<dbReference type="InterPro" id="IPR001245">
    <property type="entry name" value="Ser-Thr/Tyr_kinase_cat_dom"/>
</dbReference>
<evidence type="ECO:0000256" key="11">
    <source>
        <dbReference type="ARBA" id="ARBA00023180"/>
    </source>
</evidence>
<accession>A0ABD2Y646</accession>
<dbReference type="Proteomes" id="UP001630127">
    <property type="component" value="Unassembled WGS sequence"/>
</dbReference>
<organism evidence="16 17">
    <name type="scientific">Cinchona calisaya</name>
    <dbReference type="NCBI Taxonomy" id="153742"/>
    <lineage>
        <taxon>Eukaryota</taxon>
        <taxon>Viridiplantae</taxon>
        <taxon>Streptophyta</taxon>
        <taxon>Embryophyta</taxon>
        <taxon>Tracheophyta</taxon>
        <taxon>Spermatophyta</taxon>
        <taxon>Magnoliopsida</taxon>
        <taxon>eudicotyledons</taxon>
        <taxon>Gunneridae</taxon>
        <taxon>Pentapetalae</taxon>
        <taxon>asterids</taxon>
        <taxon>lamiids</taxon>
        <taxon>Gentianales</taxon>
        <taxon>Rubiaceae</taxon>
        <taxon>Cinchonoideae</taxon>
        <taxon>Cinchoneae</taxon>
        <taxon>Cinchona</taxon>
    </lineage>
</organism>
<evidence type="ECO:0000313" key="16">
    <source>
        <dbReference type="EMBL" id="KAL3501759.1"/>
    </source>
</evidence>
<evidence type="ECO:0000256" key="1">
    <source>
        <dbReference type="ARBA" id="ARBA00004479"/>
    </source>
</evidence>
<proteinExistence type="inferred from homology"/>
<feature type="transmembrane region" description="Helical" evidence="14">
    <location>
        <begin position="17"/>
        <end position="39"/>
    </location>
</feature>
<protein>
    <recommendedName>
        <fullName evidence="15">Protein kinase domain-containing protein</fullName>
    </recommendedName>
</protein>
<evidence type="ECO:0000259" key="15">
    <source>
        <dbReference type="PROSITE" id="PS50011"/>
    </source>
</evidence>
<comment type="subcellular location">
    <subcellularLocation>
        <location evidence="1">Membrane</location>
        <topology evidence="1">Single-pass type I membrane protein</topology>
    </subcellularLocation>
</comment>
<keyword evidence="3" id="KW-0808">Transferase</keyword>
<feature type="binding site" evidence="12">
    <location>
        <position position="114"/>
    </location>
    <ligand>
        <name>ATP</name>
        <dbReference type="ChEBI" id="CHEBI:30616"/>
    </ligand>
</feature>
<dbReference type="Pfam" id="PF07714">
    <property type="entry name" value="PK_Tyr_Ser-Thr"/>
    <property type="match status" value="1"/>
</dbReference>
<evidence type="ECO:0000256" key="6">
    <source>
        <dbReference type="ARBA" id="ARBA00022741"/>
    </source>
</evidence>
<dbReference type="AlphaFoldDB" id="A0ABD2Y646"/>
<dbReference type="PANTHER" id="PTHR27009">
    <property type="entry name" value="RUST RESISTANCE KINASE LR10-RELATED"/>
    <property type="match status" value="1"/>
</dbReference>
<dbReference type="InterPro" id="IPR008271">
    <property type="entry name" value="Ser/Thr_kinase_AS"/>
</dbReference>
<evidence type="ECO:0000256" key="5">
    <source>
        <dbReference type="ARBA" id="ARBA00022729"/>
    </source>
</evidence>
<keyword evidence="9 14" id="KW-1133">Transmembrane helix</keyword>
<keyword evidence="5" id="KW-0732">Signal</keyword>
<dbReference type="PROSITE" id="PS00108">
    <property type="entry name" value="PROTEIN_KINASE_ST"/>
    <property type="match status" value="1"/>
</dbReference>
<dbReference type="Gene3D" id="1.10.510.10">
    <property type="entry name" value="Transferase(Phosphotransferase) domain 1"/>
    <property type="match status" value="1"/>
</dbReference>
<keyword evidence="6 12" id="KW-0547">Nucleotide-binding</keyword>
<reference evidence="16 17" key="1">
    <citation type="submission" date="2024-11" db="EMBL/GenBank/DDBJ databases">
        <title>A near-complete genome assembly of Cinchona calisaya.</title>
        <authorList>
            <person name="Lian D.C."/>
            <person name="Zhao X.W."/>
            <person name="Wei L."/>
        </authorList>
    </citation>
    <scope>NUCLEOTIDE SEQUENCE [LARGE SCALE GENOMIC DNA]</scope>
    <source>
        <tissue evidence="16">Nenye</tissue>
    </source>
</reference>
<dbReference type="InterPro" id="IPR045874">
    <property type="entry name" value="LRK10/LRL21-25-like"/>
</dbReference>
<dbReference type="SUPFAM" id="SSF56112">
    <property type="entry name" value="Protein kinase-like (PK-like)"/>
    <property type="match status" value="1"/>
</dbReference>
<evidence type="ECO:0000256" key="13">
    <source>
        <dbReference type="RuleBase" id="RU000304"/>
    </source>
</evidence>
<sequence>MRFEQLFNVTILIIRDLFYAIGISASGILGAVILCLLCIKRKCFIGFSNKFWKKSAKHENIEAFLLNYESIAPKRYNYSDIKKITNSFKDKLGQGGYGCVYKGTLRDGSLVAVKILHDSKGNGEEFLNEVASISKTSHVNIVSLLGFCFEGSKGALIYEFMPNGSLEKFIYNENSLTEGQLCWHDLLRVAVGIARGLEYLHRGCKTRILHFDIKPHNILLSRDFCPKISDFGLAKLCPDTASKVSLLGMRGTIGYIAPEVFCPNFGGVSHKSDVYSYGMMVLEMVGGRKDSNAIVDLTSEFYFPHWIYDRLDMEEIGLRGITNQVEHEKARKMIVAGLWCIQTFPVKRPSMSRVLEILEGSMEFLEIPPKPFMSSPPRLLAADSTAS</sequence>
<evidence type="ECO:0000256" key="10">
    <source>
        <dbReference type="ARBA" id="ARBA00023136"/>
    </source>
</evidence>
<dbReference type="FunFam" id="3.30.200.20:FF:000178">
    <property type="entry name" value="serine/threonine-protein kinase PBS1-like"/>
    <property type="match status" value="1"/>
</dbReference>
<evidence type="ECO:0000256" key="9">
    <source>
        <dbReference type="ARBA" id="ARBA00022989"/>
    </source>
</evidence>
<keyword evidence="7" id="KW-0418">Kinase</keyword>
<dbReference type="SMART" id="SM00220">
    <property type="entry name" value="S_TKc"/>
    <property type="match status" value="1"/>
</dbReference>
<comment type="caution">
    <text evidence="16">The sequence shown here is derived from an EMBL/GenBank/DDBJ whole genome shotgun (WGS) entry which is preliminary data.</text>
</comment>
<dbReference type="InterPro" id="IPR017441">
    <property type="entry name" value="Protein_kinase_ATP_BS"/>
</dbReference>
<dbReference type="PROSITE" id="PS50011">
    <property type="entry name" value="PROTEIN_KINASE_DOM"/>
    <property type="match status" value="1"/>
</dbReference>
<gene>
    <name evidence="16" type="ORF">ACH5RR_036208</name>
</gene>
<dbReference type="GO" id="GO:0004674">
    <property type="term" value="F:protein serine/threonine kinase activity"/>
    <property type="evidence" value="ECO:0007669"/>
    <property type="project" value="UniProtKB-KW"/>
</dbReference>
<keyword evidence="11" id="KW-0325">Glycoprotein</keyword>
<evidence type="ECO:0000256" key="4">
    <source>
        <dbReference type="ARBA" id="ARBA00022692"/>
    </source>
</evidence>
<dbReference type="GO" id="GO:0016020">
    <property type="term" value="C:membrane"/>
    <property type="evidence" value="ECO:0007669"/>
    <property type="project" value="UniProtKB-SubCell"/>
</dbReference>
<dbReference type="InterPro" id="IPR000719">
    <property type="entry name" value="Prot_kinase_dom"/>
</dbReference>
<keyword evidence="4 14" id="KW-0812">Transmembrane</keyword>
<keyword evidence="17" id="KW-1185">Reference proteome</keyword>
<evidence type="ECO:0000256" key="3">
    <source>
        <dbReference type="ARBA" id="ARBA00022679"/>
    </source>
</evidence>
<dbReference type="EMBL" id="JBJUIK010000015">
    <property type="protein sequence ID" value="KAL3501759.1"/>
    <property type="molecule type" value="Genomic_DNA"/>
</dbReference>
<dbReference type="GO" id="GO:0005524">
    <property type="term" value="F:ATP binding"/>
    <property type="evidence" value="ECO:0007669"/>
    <property type="project" value="UniProtKB-UniRule"/>
</dbReference>
<dbReference type="FunFam" id="1.10.510.10:FF:000590">
    <property type="entry name" value="PR5-like receptor kinase"/>
    <property type="match status" value="1"/>
</dbReference>
<comment type="similarity">
    <text evidence="13">Belongs to the protein kinase superfamily.</text>
</comment>